<keyword evidence="3" id="KW-0663">Pyridoxal phosphate</keyword>
<organism evidence="5 6">
    <name type="scientific">Planomonospora sphaerica</name>
    <dbReference type="NCBI Taxonomy" id="161355"/>
    <lineage>
        <taxon>Bacteria</taxon>
        <taxon>Bacillati</taxon>
        <taxon>Actinomycetota</taxon>
        <taxon>Actinomycetes</taxon>
        <taxon>Streptosporangiales</taxon>
        <taxon>Streptosporangiaceae</taxon>
        <taxon>Planomonospora</taxon>
    </lineage>
</organism>
<dbReference type="GO" id="GO:0030170">
    <property type="term" value="F:pyridoxal phosphate binding"/>
    <property type="evidence" value="ECO:0007669"/>
    <property type="project" value="TreeGrafter"/>
</dbReference>
<dbReference type="InterPro" id="IPR049943">
    <property type="entry name" value="Ser_HO-MeTrfase-like"/>
</dbReference>
<evidence type="ECO:0000313" key="5">
    <source>
        <dbReference type="EMBL" id="GAT68772.1"/>
    </source>
</evidence>
<reference evidence="5 6" key="1">
    <citation type="journal article" date="2016" name="Genome Announc.">
        <title>Draft Genome Sequence of Planomonospora sphaerica JCM9374, a Rare Actinomycete.</title>
        <authorList>
            <person name="Dohra H."/>
            <person name="Suzuki T."/>
            <person name="Inoue Y."/>
            <person name="Kodani S."/>
        </authorList>
    </citation>
    <scope>NUCLEOTIDE SEQUENCE [LARGE SCALE GENOMIC DNA]</scope>
    <source>
        <strain evidence="5 6">JCM 9374</strain>
    </source>
</reference>
<dbReference type="GO" id="GO:0032259">
    <property type="term" value="P:methylation"/>
    <property type="evidence" value="ECO:0007669"/>
    <property type="project" value="UniProtKB-KW"/>
</dbReference>
<keyword evidence="6" id="KW-1185">Reference proteome</keyword>
<sequence>MTYSLTAPLSTVDPLMADLLAREHERQAASLHMLAPSMLVSRAVQECVSSPLSNLDGEGYVDCGTDLPGIEAYESSYRHVGSRKYNPSGPVAEYVELLARDRLARLFGSSELHVNVHPAAGSVANYAVFRGLLGRDGRVVALAPTAGGHLSHGTPIHATGMEYDVRQVGFDADTEALDPEAVAELAHEHRAEMVIIGASSFPRRIVWRALADALGRLSPKPLLVADIAHFAGLVPTGAYDNPLPWADVVTMVGYKTLGGPKSGIIISRSADVGRRIERALFPGLQGAPRLAEIAALGTAAHIATTPGYHEMISRAVALAAALECELRVHGRQPAFGGTDTHMLVLHRLPGATRIAAHLEHLGLLLNANMVPGDRNPSAASGLRLGTVALAQLGFTENDAPELAQLLTWAIDATDADLEASDRVRREVRELLSTLNTVKGT</sequence>
<accession>A0A171DIQ9</accession>
<evidence type="ECO:0000256" key="2">
    <source>
        <dbReference type="ARBA" id="ARBA00006376"/>
    </source>
</evidence>
<dbReference type="PANTHER" id="PTHR11680:SF35">
    <property type="entry name" value="SERINE HYDROXYMETHYLTRANSFERASE 1"/>
    <property type="match status" value="1"/>
</dbReference>
<gene>
    <name evidence="5" type="ORF">PS9374_04437</name>
</gene>
<keyword evidence="5" id="KW-0808">Transferase</keyword>
<evidence type="ECO:0000256" key="3">
    <source>
        <dbReference type="ARBA" id="ARBA00022898"/>
    </source>
</evidence>
<comment type="cofactor">
    <cofactor evidence="1">
        <name>pyridoxal 5'-phosphate</name>
        <dbReference type="ChEBI" id="CHEBI:597326"/>
    </cofactor>
</comment>
<dbReference type="Pfam" id="PF00464">
    <property type="entry name" value="SHMT"/>
    <property type="match status" value="1"/>
</dbReference>
<feature type="domain" description="Serine hydroxymethyltransferase-like" evidence="4">
    <location>
        <begin position="9"/>
        <end position="405"/>
    </location>
</feature>
<dbReference type="InterPro" id="IPR039429">
    <property type="entry name" value="SHMT-like_dom"/>
</dbReference>
<dbReference type="GO" id="GO:0046653">
    <property type="term" value="P:tetrahydrofolate metabolic process"/>
    <property type="evidence" value="ECO:0007669"/>
    <property type="project" value="TreeGrafter"/>
</dbReference>
<dbReference type="Gene3D" id="3.90.1150.10">
    <property type="entry name" value="Aspartate Aminotransferase, domain 1"/>
    <property type="match status" value="1"/>
</dbReference>
<name>A0A171DIQ9_9ACTN</name>
<dbReference type="PANTHER" id="PTHR11680">
    <property type="entry name" value="SERINE HYDROXYMETHYLTRANSFERASE"/>
    <property type="match status" value="1"/>
</dbReference>
<dbReference type="Proteomes" id="UP000077701">
    <property type="component" value="Unassembled WGS sequence"/>
</dbReference>
<dbReference type="GO" id="GO:0004372">
    <property type="term" value="F:glycine hydroxymethyltransferase activity"/>
    <property type="evidence" value="ECO:0007669"/>
    <property type="project" value="TreeGrafter"/>
</dbReference>
<dbReference type="SUPFAM" id="SSF53383">
    <property type="entry name" value="PLP-dependent transferases"/>
    <property type="match status" value="1"/>
</dbReference>
<dbReference type="AlphaFoldDB" id="A0A171DIQ9"/>
<reference evidence="6" key="2">
    <citation type="submission" date="2016-04" db="EMBL/GenBank/DDBJ databases">
        <title>Planomonospora sphaerica JCM9374 whole genome shotgun sequence.</title>
        <authorList>
            <person name="Suzuki T."/>
            <person name="Dohra H."/>
            <person name="Kodani S."/>
        </authorList>
    </citation>
    <scope>NUCLEOTIDE SEQUENCE [LARGE SCALE GENOMIC DNA]</scope>
    <source>
        <strain evidence="6">JCM 9374</strain>
    </source>
</reference>
<proteinExistence type="inferred from homology"/>
<dbReference type="InterPro" id="IPR015422">
    <property type="entry name" value="PyrdxlP-dep_Trfase_small"/>
</dbReference>
<keyword evidence="5" id="KW-0489">Methyltransferase</keyword>
<dbReference type="GO" id="GO:0005737">
    <property type="term" value="C:cytoplasm"/>
    <property type="evidence" value="ECO:0007669"/>
    <property type="project" value="TreeGrafter"/>
</dbReference>
<comment type="caution">
    <text evidence="5">The sequence shown here is derived from an EMBL/GenBank/DDBJ whole genome shotgun (WGS) entry which is preliminary data.</text>
</comment>
<dbReference type="Gene3D" id="3.40.640.10">
    <property type="entry name" value="Type I PLP-dependent aspartate aminotransferase-like (Major domain)"/>
    <property type="match status" value="1"/>
</dbReference>
<dbReference type="InterPro" id="IPR015424">
    <property type="entry name" value="PyrdxlP-dep_Trfase"/>
</dbReference>
<evidence type="ECO:0000259" key="4">
    <source>
        <dbReference type="Pfam" id="PF00464"/>
    </source>
</evidence>
<dbReference type="STRING" id="161355.PS9374_04437"/>
<evidence type="ECO:0000256" key="1">
    <source>
        <dbReference type="ARBA" id="ARBA00001933"/>
    </source>
</evidence>
<dbReference type="GO" id="GO:0008168">
    <property type="term" value="F:methyltransferase activity"/>
    <property type="evidence" value="ECO:0007669"/>
    <property type="project" value="UniProtKB-KW"/>
</dbReference>
<dbReference type="EMBL" id="BDCX01000011">
    <property type="protein sequence ID" value="GAT68772.1"/>
    <property type="molecule type" value="Genomic_DNA"/>
</dbReference>
<protein>
    <submittedName>
        <fullName evidence="5">Serine hydroxymethyltransferase</fullName>
    </submittedName>
</protein>
<dbReference type="GO" id="GO:0019264">
    <property type="term" value="P:glycine biosynthetic process from serine"/>
    <property type="evidence" value="ECO:0007669"/>
    <property type="project" value="TreeGrafter"/>
</dbReference>
<evidence type="ECO:0000313" key="6">
    <source>
        <dbReference type="Proteomes" id="UP000077701"/>
    </source>
</evidence>
<comment type="similarity">
    <text evidence="2">Belongs to the SHMT family.</text>
</comment>
<dbReference type="InterPro" id="IPR015421">
    <property type="entry name" value="PyrdxlP-dep_Trfase_major"/>
</dbReference>